<evidence type="ECO:0000256" key="3">
    <source>
        <dbReference type="ARBA" id="ARBA00022989"/>
    </source>
</evidence>
<dbReference type="GO" id="GO:0009897">
    <property type="term" value="C:external side of plasma membrane"/>
    <property type="evidence" value="ECO:0007669"/>
    <property type="project" value="TreeGrafter"/>
</dbReference>
<dbReference type="GO" id="GO:0019815">
    <property type="term" value="C:B cell receptor complex"/>
    <property type="evidence" value="ECO:0007669"/>
    <property type="project" value="TreeGrafter"/>
</dbReference>
<evidence type="ECO:0000256" key="1">
    <source>
        <dbReference type="ARBA" id="ARBA00004479"/>
    </source>
</evidence>
<dbReference type="PANTHER" id="PTHR14334">
    <property type="entry name" value="B-CELL ANTIGEN RECEPTOR COMPLEX-ASSOCIATED PROTEIN"/>
    <property type="match status" value="1"/>
</dbReference>
<dbReference type="OrthoDB" id="8915525at2759"/>
<feature type="transmembrane region" description="Helical" evidence="6">
    <location>
        <begin position="138"/>
        <end position="159"/>
    </location>
</feature>
<evidence type="ECO:0000313" key="9">
    <source>
        <dbReference type="Proteomes" id="UP000694562"/>
    </source>
</evidence>
<dbReference type="InterPro" id="IPR003599">
    <property type="entry name" value="Ig_sub"/>
</dbReference>
<dbReference type="PROSITE" id="PS51055">
    <property type="entry name" value="ITAM_1"/>
    <property type="match status" value="1"/>
</dbReference>
<evidence type="ECO:0000256" key="5">
    <source>
        <dbReference type="ARBA" id="ARBA00023319"/>
    </source>
</evidence>
<keyword evidence="4 6" id="KW-0472">Membrane</keyword>
<dbReference type="Pfam" id="PF02189">
    <property type="entry name" value="ITAM"/>
    <property type="match status" value="1"/>
</dbReference>
<evidence type="ECO:0000259" key="7">
    <source>
        <dbReference type="PROSITE" id="PS50835"/>
    </source>
</evidence>
<dbReference type="Pfam" id="PF13927">
    <property type="entry name" value="Ig_3"/>
    <property type="match status" value="1"/>
</dbReference>
<dbReference type="InterPro" id="IPR003110">
    <property type="entry name" value="Phos_immunorcpt_sig_ITAM"/>
</dbReference>
<dbReference type="Proteomes" id="UP000694562">
    <property type="component" value="Unplaced"/>
</dbReference>
<keyword evidence="5" id="KW-0393">Immunoglobulin domain</keyword>
<dbReference type="PANTHER" id="PTHR14334:SF1">
    <property type="entry name" value="B-CELL ANTIGEN RECEPTOR COMPLEX-ASSOCIATED PROTEIN ALPHA CHAIN"/>
    <property type="match status" value="1"/>
</dbReference>
<protein>
    <recommendedName>
        <fullName evidence="7">Ig-like domain-containing protein</fullName>
    </recommendedName>
</protein>
<dbReference type="SMART" id="SM00409">
    <property type="entry name" value="IG"/>
    <property type="match status" value="1"/>
</dbReference>
<keyword evidence="3 6" id="KW-1133">Transmembrane helix</keyword>
<evidence type="ECO:0000256" key="2">
    <source>
        <dbReference type="ARBA" id="ARBA00022692"/>
    </source>
</evidence>
<comment type="subcellular location">
    <subcellularLocation>
        <location evidence="1">Membrane</location>
        <topology evidence="1">Single-pass type I membrane protein</topology>
    </subcellularLocation>
</comment>
<keyword evidence="9" id="KW-1185">Reference proteome</keyword>
<dbReference type="InterPro" id="IPR036179">
    <property type="entry name" value="Ig-like_dom_sf"/>
</dbReference>
<dbReference type="GO" id="GO:0004888">
    <property type="term" value="F:transmembrane signaling receptor activity"/>
    <property type="evidence" value="ECO:0007669"/>
    <property type="project" value="InterPro"/>
</dbReference>
<dbReference type="InterPro" id="IPR003598">
    <property type="entry name" value="Ig_sub2"/>
</dbReference>
<dbReference type="AlphaFoldDB" id="A0A8C4XT59"/>
<evidence type="ECO:0000256" key="6">
    <source>
        <dbReference type="SAM" id="Phobius"/>
    </source>
</evidence>
<dbReference type="SMART" id="SM00077">
    <property type="entry name" value="ITAM"/>
    <property type="match status" value="1"/>
</dbReference>
<dbReference type="InterPro" id="IPR013783">
    <property type="entry name" value="Ig-like_fold"/>
</dbReference>
<dbReference type="SMART" id="SM00408">
    <property type="entry name" value="IGc2"/>
    <property type="match status" value="1"/>
</dbReference>
<dbReference type="GO" id="GO:0030183">
    <property type="term" value="P:B cell differentiation"/>
    <property type="evidence" value="ECO:0007669"/>
    <property type="project" value="TreeGrafter"/>
</dbReference>
<reference evidence="8" key="1">
    <citation type="submission" date="2025-08" db="UniProtKB">
        <authorList>
            <consortium name="Ensembl"/>
        </authorList>
    </citation>
    <scope>IDENTIFICATION</scope>
</reference>
<keyword evidence="2 6" id="KW-0812">Transmembrane</keyword>
<dbReference type="PROSITE" id="PS50835">
    <property type="entry name" value="IG_LIKE"/>
    <property type="match status" value="1"/>
</dbReference>
<feature type="domain" description="Ig-like" evidence="7">
    <location>
        <begin position="16"/>
        <end position="104"/>
    </location>
</feature>
<reference evidence="8" key="2">
    <citation type="submission" date="2025-09" db="UniProtKB">
        <authorList>
            <consortium name="Ensembl"/>
        </authorList>
    </citation>
    <scope>IDENTIFICATION</scope>
</reference>
<name>A0A8C4XT59_FALTI</name>
<evidence type="ECO:0000313" key="8">
    <source>
        <dbReference type="Ensembl" id="ENSFTIP00000020016.1"/>
    </source>
</evidence>
<dbReference type="GO" id="GO:0050853">
    <property type="term" value="P:B cell receptor signaling pathway"/>
    <property type="evidence" value="ECO:0007669"/>
    <property type="project" value="TreeGrafter"/>
</dbReference>
<organism evidence="8 9">
    <name type="scientific">Falco tinnunculus</name>
    <name type="common">Common kestrel</name>
    <dbReference type="NCBI Taxonomy" id="100819"/>
    <lineage>
        <taxon>Eukaryota</taxon>
        <taxon>Metazoa</taxon>
        <taxon>Chordata</taxon>
        <taxon>Craniata</taxon>
        <taxon>Vertebrata</taxon>
        <taxon>Euteleostomi</taxon>
        <taxon>Archelosauria</taxon>
        <taxon>Archosauria</taxon>
        <taxon>Dinosauria</taxon>
        <taxon>Saurischia</taxon>
        <taxon>Theropoda</taxon>
        <taxon>Coelurosauria</taxon>
        <taxon>Aves</taxon>
        <taxon>Neognathae</taxon>
        <taxon>Neoaves</taxon>
        <taxon>Telluraves</taxon>
        <taxon>Australaves</taxon>
        <taxon>Falconiformes</taxon>
        <taxon>Falconidae</taxon>
        <taxon>Falco</taxon>
    </lineage>
</organism>
<dbReference type="Gene3D" id="2.60.40.10">
    <property type="entry name" value="Immunoglobulins"/>
    <property type="match status" value="1"/>
</dbReference>
<dbReference type="CDD" id="cd00096">
    <property type="entry name" value="Ig"/>
    <property type="match status" value="1"/>
</dbReference>
<dbReference type="InterPro" id="IPR007110">
    <property type="entry name" value="Ig-like_dom"/>
</dbReference>
<sequence length="219" mass="23837">GAGGTGVGSAATACPPSVVTVEGVPTSHMATVGDHLSLECHFHAPPGAQVAWYQVCSHRNCSFPRTLVDPSPGRRRLRIEEGHGTLTFLHLTHNDSGLYYCQVEAGGNTGQSCGTFVWVRDPVAVPFLNIKESTKNQIITAEGVLLLLCAVGPGLLLLFRKRWANERLLQMKKSAYEEENLYEGLNLDDCSMYEDISRGLQPTYQDVGSLHGDTQLEKP</sequence>
<dbReference type="Ensembl" id="ENSFTIT00000020848.1">
    <property type="protein sequence ID" value="ENSFTIP00000020016.1"/>
    <property type="gene ID" value="ENSFTIG00000013079.1"/>
</dbReference>
<dbReference type="OMA" id="GQSCGTF"/>
<proteinExistence type="predicted"/>
<accession>A0A8C4XT59</accession>
<evidence type="ECO:0000256" key="4">
    <source>
        <dbReference type="ARBA" id="ARBA00023136"/>
    </source>
</evidence>
<dbReference type="SUPFAM" id="SSF48726">
    <property type="entry name" value="Immunoglobulin"/>
    <property type="match status" value="1"/>
</dbReference>